<sequence length="264" mass="28286">MGQAGSNRAKKDAKAITKKSVQATKIERAKATGILSLHGCKLKRIPDDVFAIEKLNTLDLSNNELVEIPAAIGQLINLKTLKLDSNQLASLPDLSALTKLTNLVLDNNKLASLQALPPALIKLSARNNQLSGLPPSLCSLAHLEVVDVSQNQIASIPSAIASCLSLKELTLDDNRLSQLPTALSQCAKLKALCVRRNRLGPQSIAASILATSAVHIMQLEGNPMTKFDLEAMDGVDAFLLRRKELKDKELHGGLHTDVALCGLD</sequence>
<dbReference type="SUPFAM" id="SSF52058">
    <property type="entry name" value="L domain-like"/>
    <property type="match status" value="1"/>
</dbReference>
<dbReference type="eggNOG" id="KOG0619">
    <property type="taxonomic scope" value="Eukaryota"/>
</dbReference>
<dbReference type="InParanoid" id="T0SA70"/>
<dbReference type="RefSeq" id="XP_008604777.1">
    <property type="nucleotide sequence ID" value="XM_008606555.1"/>
</dbReference>
<evidence type="ECO:0000256" key="1">
    <source>
        <dbReference type="ARBA" id="ARBA00022614"/>
    </source>
</evidence>
<dbReference type="OrthoDB" id="1728874at2759"/>
<dbReference type="Pfam" id="PF00560">
    <property type="entry name" value="LRR_1"/>
    <property type="match status" value="1"/>
</dbReference>
<reference evidence="3 4" key="1">
    <citation type="submission" date="2012-04" db="EMBL/GenBank/DDBJ databases">
        <title>The Genome Sequence of Saprolegnia declina VS20.</title>
        <authorList>
            <consortium name="The Broad Institute Genome Sequencing Platform"/>
            <person name="Russ C."/>
            <person name="Nusbaum C."/>
            <person name="Tyler B."/>
            <person name="van West P."/>
            <person name="Dieguez-Uribeondo J."/>
            <person name="de Bruijn I."/>
            <person name="Tripathy S."/>
            <person name="Jiang R."/>
            <person name="Young S.K."/>
            <person name="Zeng Q."/>
            <person name="Gargeya S."/>
            <person name="Fitzgerald M."/>
            <person name="Haas B."/>
            <person name="Abouelleil A."/>
            <person name="Alvarado L."/>
            <person name="Arachchi H.M."/>
            <person name="Berlin A."/>
            <person name="Chapman S.B."/>
            <person name="Goldberg J."/>
            <person name="Griggs A."/>
            <person name="Gujja S."/>
            <person name="Hansen M."/>
            <person name="Howarth C."/>
            <person name="Imamovic A."/>
            <person name="Larimer J."/>
            <person name="McCowen C."/>
            <person name="Montmayeur A."/>
            <person name="Murphy C."/>
            <person name="Neiman D."/>
            <person name="Pearson M."/>
            <person name="Priest M."/>
            <person name="Roberts A."/>
            <person name="Saif S."/>
            <person name="Shea T."/>
            <person name="Sisk P."/>
            <person name="Sykes S."/>
            <person name="Wortman J."/>
            <person name="Nusbaum C."/>
            <person name="Birren B."/>
        </authorList>
    </citation>
    <scope>NUCLEOTIDE SEQUENCE [LARGE SCALE GENOMIC DNA]</scope>
    <source>
        <strain evidence="3 4">VS20</strain>
    </source>
</reference>
<dbReference type="OMA" id="AYMERYT"/>
<dbReference type="AlphaFoldDB" id="T0SA70"/>
<dbReference type="PANTHER" id="PTHR48051:SF1">
    <property type="entry name" value="RAS SUPPRESSOR PROTEIN 1"/>
    <property type="match status" value="1"/>
</dbReference>
<dbReference type="STRING" id="1156394.T0SA70"/>
<protein>
    <recommendedName>
        <fullName evidence="5">Leucine-rich repeat-containing protein 57</fullName>
    </recommendedName>
</protein>
<name>T0SA70_SAPDV</name>
<proteinExistence type="predicted"/>
<dbReference type="PANTHER" id="PTHR48051">
    <property type="match status" value="1"/>
</dbReference>
<dbReference type="InterPro" id="IPR003591">
    <property type="entry name" value="Leu-rich_rpt_typical-subtyp"/>
</dbReference>
<dbReference type="SMART" id="SM00364">
    <property type="entry name" value="LRR_BAC"/>
    <property type="match status" value="6"/>
</dbReference>
<evidence type="ECO:0008006" key="5">
    <source>
        <dbReference type="Google" id="ProtNLM"/>
    </source>
</evidence>
<dbReference type="InterPro" id="IPR050216">
    <property type="entry name" value="LRR_domain-containing"/>
</dbReference>
<evidence type="ECO:0000313" key="3">
    <source>
        <dbReference type="EMBL" id="EQC42208.1"/>
    </source>
</evidence>
<accession>T0SA70</accession>
<dbReference type="VEuPathDB" id="FungiDB:SDRG_01046"/>
<keyword evidence="4" id="KW-1185">Reference proteome</keyword>
<keyword evidence="2" id="KW-0677">Repeat</keyword>
<dbReference type="PROSITE" id="PS51450">
    <property type="entry name" value="LRR"/>
    <property type="match status" value="4"/>
</dbReference>
<dbReference type="SMART" id="SM00369">
    <property type="entry name" value="LRR_TYP"/>
    <property type="match status" value="5"/>
</dbReference>
<dbReference type="InterPro" id="IPR032675">
    <property type="entry name" value="LRR_dom_sf"/>
</dbReference>
<evidence type="ECO:0000313" key="4">
    <source>
        <dbReference type="Proteomes" id="UP000030762"/>
    </source>
</evidence>
<dbReference type="Gene3D" id="3.80.10.10">
    <property type="entry name" value="Ribonuclease Inhibitor"/>
    <property type="match status" value="2"/>
</dbReference>
<evidence type="ECO:0000256" key="2">
    <source>
        <dbReference type="ARBA" id="ARBA00022737"/>
    </source>
</evidence>
<dbReference type="Pfam" id="PF13855">
    <property type="entry name" value="LRR_8"/>
    <property type="match status" value="2"/>
</dbReference>
<organism evidence="3 4">
    <name type="scientific">Saprolegnia diclina (strain VS20)</name>
    <dbReference type="NCBI Taxonomy" id="1156394"/>
    <lineage>
        <taxon>Eukaryota</taxon>
        <taxon>Sar</taxon>
        <taxon>Stramenopiles</taxon>
        <taxon>Oomycota</taxon>
        <taxon>Saprolegniomycetes</taxon>
        <taxon>Saprolegniales</taxon>
        <taxon>Saprolegniaceae</taxon>
        <taxon>Saprolegnia</taxon>
    </lineage>
</organism>
<dbReference type="InterPro" id="IPR001611">
    <property type="entry name" value="Leu-rich_rpt"/>
</dbReference>
<keyword evidence="1" id="KW-0433">Leucine-rich repeat</keyword>
<dbReference type="GeneID" id="19941773"/>
<gene>
    <name evidence="3" type="ORF">SDRG_01046</name>
</gene>
<dbReference type="EMBL" id="JH767133">
    <property type="protein sequence ID" value="EQC42208.1"/>
    <property type="molecule type" value="Genomic_DNA"/>
</dbReference>
<dbReference type="GO" id="GO:0005737">
    <property type="term" value="C:cytoplasm"/>
    <property type="evidence" value="ECO:0007669"/>
    <property type="project" value="TreeGrafter"/>
</dbReference>
<dbReference type="Proteomes" id="UP000030762">
    <property type="component" value="Unassembled WGS sequence"/>
</dbReference>